<keyword evidence="8" id="KW-1185">Reference proteome</keyword>
<evidence type="ECO:0000313" key="8">
    <source>
        <dbReference type="Proteomes" id="UP000251800"/>
    </source>
</evidence>
<dbReference type="Pfam" id="PF00015">
    <property type="entry name" value="MCPsignal"/>
    <property type="match status" value="1"/>
</dbReference>
<dbReference type="OrthoDB" id="9795078at2"/>
<feature type="domain" description="Methyl-accepting transducer" evidence="6">
    <location>
        <begin position="197"/>
        <end position="412"/>
    </location>
</feature>
<evidence type="ECO:0000256" key="1">
    <source>
        <dbReference type="ARBA" id="ARBA00022500"/>
    </source>
</evidence>
<feature type="region of interest" description="Disordered" evidence="4">
    <location>
        <begin position="412"/>
        <end position="481"/>
    </location>
</feature>
<comment type="similarity">
    <text evidence="2">Belongs to the methyl-accepting chemotaxis (MCP) protein family.</text>
</comment>
<reference evidence="7 8" key="1">
    <citation type="submission" date="2018-05" db="EMBL/GenBank/DDBJ databases">
        <title>Abyssibacter profundi OUC007T gen. nov., sp. nov, a marine bacterium isolated from seawater of the Mariana Trench.</title>
        <authorList>
            <person name="Zhou S."/>
        </authorList>
    </citation>
    <scope>NUCLEOTIDE SEQUENCE [LARGE SCALE GENOMIC DNA]</scope>
    <source>
        <strain evidence="7 8">OUC007</strain>
    </source>
</reference>
<dbReference type="EMBL" id="QEQK01000006">
    <property type="protein sequence ID" value="PWN56346.1"/>
    <property type="molecule type" value="Genomic_DNA"/>
</dbReference>
<dbReference type="Gene3D" id="1.10.287.950">
    <property type="entry name" value="Methyl-accepting chemotaxis protein"/>
    <property type="match status" value="1"/>
</dbReference>
<evidence type="ECO:0000256" key="4">
    <source>
        <dbReference type="SAM" id="MobiDB-lite"/>
    </source>
</evidence>
<dbReference type="GO" id="GO:0007165">
    <property type="term" value="P:signal transduction"/>
    <property type="evidence" value="ECO:0007669"/>
    <property type="project" value="UniProtKB-KW"/>
</dbReference>
<dbReference type="InterPro" id="IPR051310">
    <property type="entry name" value="MCP_chemotaxis"/>
</dbReference>
<dbReference type="PROSITE" id="PS50111">
    <property type="entry name" value="CHEMOTAXIS_TRANSDUC_2"/>
    <property type="match status" value="1"/>
</dbReference>
<keyword evidence="5" id="KW-0472">Membrane</keyword>
<dbReference type="AlphaFoldDB" id="A0A363ULP4"/>
<feature type="transmembrane region" description="Helical" evidence="5">
    <location>
        <begin position="164"/>
        <end position="184"/>
    </location>
</feature>
<keyword evidence="1" id="KW-0145">Chemotaxis</keyword>
<evidence type="ECO:0000259" key="6">
    <source>
        <dbReference type="PROSITE" id="PS50111"/>
    </source>
</evidence>
<protein>
    <recommendedName>
        <fullName evidence="6">Methyl-accepting transducer domain-containing protein</fullName>
    </recommendedName>
</protein>
<evidence type="ECO:0000256" key="5">
    <source>
        <dbReference type="SAM" id="Phobius"/>
    </source>
</evidence>
<dbReference type="GO" id="GO:0005886">
    <property type="term" value="C:plasma membrane"/>
    <property type="evidence" value="ECO:0007669"/>
    <property type="project" value="TreeGrafter"/>
</dbReference>
<gene>
    <name evidence="7" type="ORF">DEH80_08615</name>
</gene>
<proteinExistence type="inferred from homology"/>
<evidence type="ECO:0000256" key="2">
    <source>
        <dbReference type="ARBA" id="ARBA00029447"/>
    </source>
</evidence>
<evidence type="ECO:0000256" key="3">
    <source>
        <dbReference type="PROSITE-ProRule" id="PRU00284"/>
    </source>
</evidence>
<organism evidence="7 8">
    <name type="scientific">Abyssibacter profundi</name>
    <dbReference type="NCBI Taxonomy" id="2182787"/>
    <lineage>
        <taxon>Bacteria</taxon>
        <taxon>Pseudomonadati</taxon>
        <taxon>Pseudomonadota</taxon>
        <taxon>Gammaproteobacteria</taxon>
        <taxon>Chromatiales</taxon>
        <taxon>Oceanococcaceae</taxon>
        <taxon>Abyssibacter</taxon>
    </lineage>
</organism>
<keyword evidence="3" id="KW-0807">Transducer</keyword>
<feature type="compositionally biased region" description="Acidic residues" evidence="4">
    <location>
        <begin position="435"/>
        <end position="455"/>
    </location>
</feature>
<dbReference type="PANTHER" id="PTHR43531:SF11">
    <property type="entry name" value="METHYL-ACCEPTING CHEMOTAXIS PROTEIN 3"/>
    <property type="match status" value="1"/>
</dbReference>
<dbReference type="SUPFAM" id="SSF58104">
    <property type="entry name" value="Methyl-accepting chemotaxis protein (MCP) signaling domain"/>
    <property type="match status" value="1"/>
</dbReference>
<dbReference type="Proteomes" id="UP000251800">
    <property type="component" value="Unassembled WGS sequence"/>
</dbReference>
<comment type="caution">
    <text evidence="7">The sequence shown here is derived from an EMBL/GenBank/DDBJ whole genome shotgun (WGS) entry which is preliminary data.</text>
</comment>
<keyword evidence="5" id="KW-1133">Transmembrane helix</keyword>
<evidence type="ECO:0000313" key="7">
    <source>
        <dbReference type="EMBL" id="PWN56346.1"/>
    </source>
</evidence>
<name>A0A363ULP4_9GAMM</name>
<feature type="compositionally biased region" description="Polar residues" evidence="4">
    <location>
        <begin position="412"/>
        <end position="424"/>
    </location>
</feature>
<accession>A0A363ULP4</accession>
<dbReference type="PANTHER" id="PTHR43531">
    <property type="entry name" value="PROTEIN ICFG"/>
    <property type="match status" value="1"/>
</dbReference>
<dbReference type="GO" id="GO:0004888">
    <property type="term" value="F:transmembrane signaling receptor activity"/>
    <property type="evidence" value="ECO:0007669"/>
    <property type="project" value="TreeGrafter"/>
</dbReference>
<sequence length="490" mass="52943">MAERLDGLTAELEQRMTDEPTAAVAALTAQRLMRALAELQRDEKNFLLSRWLEDMDTFAMSMEDITMRVEDLSTALADQVPADLSTQYVAFTTALDQWQQIHQEVLDIKDENATNVAFELATFQGRDQLNRAQATMESLTRLGFKTMNEGVATASDTFERTRNLLVVVTGAGLLLGLILAWVVIRGTMVTAKAVRGSVDDVASGSEQINSTSQQIAQGAAQQAASLEEISSSMEEMAANIRQSSDNASQTEQIALKASEGAREGGEAVEKAVIAMTEIAEKITVIGEISRQTNLLALNAAIEAARAGEHGRGFAVVAAEVRKLAERSQKAAEEISETASGSVEISQRAGEVLTRLVPDIRKTAELVKEINVASTEQDAGADEINKALKQLDEVVQQSAAAAEQMAATASVLADQSSSMQENMNKLSRGKNKPEVGIEDQPEGADEFEPDLDDLELPEAARIDDFSPANDGDGVDLDLGDDHDHLKEFVRY</sequence>
<dbReference type="InterPro" id="IPR004089">
    <property type="entry name" value="MCPsignal_dom"/>
</dbReference>
<keyword evidence="5" id="KW-0812">Transmembrane</keyword>
<dbReference type="SMART" id="SM00283">
    <property type="entry name" value="MA"/>
    <property type="match status" value="1"/>
</dbReference>
<dbReference type="GO" id="GO:0006935">
    <property type="term" value="P:chemotaxis"/>
    <property type="evidence" value="ECO:0007669"/>
    <property type="project" value="UniProtKB-KW"/>
</dbReference>